<evidence type="ECO:0000259" key="3">
    <source>
        <dbReference type="PROSITE" id="PS51208"/>
    </source>
</evidence>
<comment type="caution">
    <text evidence="4">The sequence shown here is derived from an EMBL/GenBank/DDBJ whole genome shotgun (WGS) entry which is preliminary data.</text>
</comment>
<gene>
    <name evidence="4" type="ORF">ACFQ27_02955</name>
</gene>
<feature type="domain" description="Autotransporter" evidence="3">
    <location>
        <begin position="797"/>
        <end position="1084"/>
    </location>
</feature>
<protein>
    <submittedName>
        <fullName evidence="4">Autotransporter domain-containing protein</fullName>
    </submittedName>
</protein>
<feature type="signal peptide" evidence="2">
    <location>
        <begin position="1"/>
        <end position="35"/>
    </location>
</feature>
<feature type="compositionally biased region" description="Acidic residues" evidence="1">
    <location>
        <begin position="485"/>
        <end position="499"/>
    </location>
</feature>
<dbReference type="SUPFAM" id="SSF103515">
    <property type="entry name" value="Autotransporter"/>
    <property type="match status" value="1"/>
</dbReference>
<feature type="chain" id="PRO_5046518930" evidence="2">
    <location>
        <begin position="36"/>
        <end position="1084"/>
    </location>
</feature>
<feature type="region of interest" description="Disordered" evidence="1">
    <location>
        <begin position="521"/>
        <end position="549"/>
    </location>
</feature>
<dbReference type="Gene3D" id="2.40.128.130">
    <property type="entry name" value="Autotransporter beta-domain"/>
    <property type="match status" value="1"/>
</dbReference>
<accession>A0ABW3SY39</accession>
<feature type="compositionally biased region" description="Acidic residues" evidence="1">
    <location>
        <begin position="526"/>
        <end position="549"/>
    </location>
</feature>
<feature type="region of interest" description="Disordered" evidence="1">
    <location>
        <begin position="478"/>
        <end position="501"/>
    </location>
</feature>
<keyword evidence="2" id="KW-0732">Signal</keyword>
<dbReference type="EMBL" id="JBHTLQ010000004">
    <property type="protein sequence ID" value="MFD1189525.1"/>
    <property type="molecule type" value="Genomic_DNA"/>
</dbReference>
<dbReference type="SMART" id="SM00869">
    <property type="entry name" value="Autotransporter"/>
    <property type="match status" value="1"/>
</dbReference>
<keyword evidence="5" id="KW-1185">Reference proteome</keyword>
<dbReference type="RefSeq" id="WP_377352382.1">
    <property type="nucleotide sequence ID" value="NZ_JBHTLQ010000004.1"/>
</dbReference>
<dbReference type="Proteomes" id="UP001597216">
    <property type="component" value="Unassembled WGS sequence"/>
</dbReference>
<dbReference type="InterPro" id="IPR036709">
    <property type="entry name" value="Autotransporte_beta_dom_sf"/>
</dbReference>
<proteinExistence type="predicted"/>
<dbReference type="PROSITE" id="PS51208">
    <property type="entry name" value="AUTOTRANSPORTER"/>
    <property type="match status" value="1"/>
</dbReference>
<reference evidence="5" key="1">
    <citation type="journal article" date="2019" name="Int. J. Syst. Evol. Microbiol.">
        <title>The Global Catalogue of Microorganisms (GCM) 10K type strain sequencing project: providing services to taxonomists for standard genome sequencing and annotation.</title>
        <authorList>
            <consortium name="The Broad Institute Genomics Platform"/>
            <consortium name="The Broad Institute Genome Sequencing Center for Infectious Disease"/>
            <person name="Wu L."/>
            <person name="Ma J."/>
        </authorList>
    </citation>
    <scope>NUCLEOTIDE SEQUENCE [LARGE SCALE GENOMIC DNA]</scope>
    <source>
        <strain evidence="5">CCUG 55074</strain>
    </source>
</reference>
<organism evidence="4 5">
    <name type="scientific">Phenylobacterium conjunctum</name>
    <dbReference type="NCBI Taxonomy" id="1298959"/>
    <lineage>
        <taxon>Bacteria</taxon>
        <taxon>Pseudomonadati</taxon>
        <taxon>Pseudomonadota</taxon>
        <taxon>Alphaproteobacteria</taxon>
        <taxon>Caulobacterales</taxon>
        <taxon>Caulobacteraceae</taxon>
        <taxon>Phenylobacterium</taxon>
    </lineage>
</organism>
<evidence type="ECO:0000313" key="4">
    <source>
        <dbReference type="EMBL" id="MFD1189525.1"/>
    </source>
</evidence>
<name>A0ABW3SY39_9CAUL</name>
<dbReference type="InterPro" id="IPR005546">
    <property type="entry name" value="Autotransporte_beta"/>
</dbReference>
<evidence type="ECO:0000313" key="5">
    <source>
        <dbReference type="Proteomes" id="UP001597216"/>
    </source>
</evidence>
<dbReference type="Pfam" id="PF03797">
    <property type="entry name" value="Autotransporter"/>
    <property type="match status" value="1"/>
</dbReference>
<evidence type="ECO:0000256" key="1">
    <source>
        <dbReference type="SAM" id="MobiDB-lite"/>
    </source>
</evidence>
<sequence>MSRKKAPHLQSLLRSSAAPALVGLTALAAGLPARADISISSSTTTPVATSTSGDISITSDGAVKPASGTAVTLDSDNTVTNAGSIYFQGVDTTTGVLIQGGHTGALTNTGTIEVDEAYTDTDSDSDGDYDGVFATGTGRYGVRLTGASAFVGDIDLQLGGAIAVRGNDSAGVLLETALQGSLFNAGTISVVGDRVFGLRAMSTVSGDVEIRGGVNATGLGAVALQFDNDLGGQLLIQSSVYSTGYRYTTRSSDTDFMAALDADDLLQGGSALVIKGDVAGGLLFDITPVDNDDSNDDEDGDGVDDANESAASVMTYGQAPAVVIGQAGRSVTLGNVGTSDDAYGLVNRGSIGADGVYDGITATALQVGVSGGTVSLTGGLRNQGSIATSAYEADAVNLHILSGAAVAKIWNEGTLSALMTGEGAHDAVALKIESGASVPSLVNALSISAVVSGEAGDAIAIADLSGTLTSLTNTHTISATISPTDDSDDTDDTDTDETNETITGKAIAIDVSANTTGVTITQTGVDDGDDGDDDVADTDTDGDGVDDADEPAIVGEIRFGSGADSLSVLNGAVAGDISFGAGANSLTIDGGATVTGALTATGGTLALRVGDGALSISNVGVLNLTSLNLGASSTLMLTVDPDAGTYTKLDVAGAASLASGAKIGLTLNSLLMNKASYTVVQADSLTSGVLDASLLGNVPYLYNASYAVDTTAGTLAIELSRKSASDLGLPSASAQAYEPLVQAINTDTDIRDAFLALQTRTGFVKAYNQMLPEHSGGVFQAVAAANDGFARAIDDRQGPDAGGVWLQETGYILTKDGSADDPGYKAGGFGVIGGAEVGAGRFGIVGASLGGSSSHVDPDGASSGSNLAVDTVEAGGYWRYVNGNLTLNARVAAAWLQATNHRAIYLLNDDQDTLLAKAVADGKWNGWAVTGRVAAAYEGRIGGFYARPSASVDYLRLEEDAYSEKNGGDAVDLHVSARQSSRSTGFAGLVAGKRYGDQDAWWGTEMTLGYREVGAGQVGSTTAKFLSGTTSFNVLADEIKGGGVVARIALKGENAGGAFVLEGGAETRDATAIYDLRLAAHFRF</sequence>
<evidence type="ECO:0000256" key="2">
    <source>
        <dbReference type="SAM" id="SignalP"/>
    </source>
</evidence>